<dbReference type="EMBL" id="QNRR01000006">
    <property type="protein sequence ID" value="RBP42641.1"/>
    <property type="molecule type" value="Genomic_DNA"/>
</dbReference>
<evidence type="ECO:0000313" key="3">
    <source>
        <dbReference type="Proteomes" id="UP000253426"/>
    </source>
</evidence>
<gene>
    <name evidence="2" type="ORF">DES53_106350</name>
</gene>
<sequence>MKTRSLQATAIMMALMASLSTSPLPAKDELPPGVTRVTVVFSGGHDTVPVDHGRPVVLIAAALGVPDEVFREAFSHVRPAAGGREPEPQQVRANKSALMSALGKHGVTNDRLDEVSNFYRYPPGRGGLWRNKPATAHALVKEGTVIGFEVVDGGSGYSSPPSITVPGVKTSEVKVTLSYGKDLQKNGSVSTIAMTGAKVK</sequence>
<accession>A0A366HIV0</accession>
<feature type="chain" id="PRO_5017024786" evidence="1">
    <location>
        <begin position="27"/>
        <end position="200"/>
    </location>
</feature>
<keyword evidence="3" id="KW-1185">Reference proteome</keyword>
<organism evidence="2 3">
    <name type="scientific">Roseimicrobium gellanilyticum</name>
    <dbReference type="NCBI Taxonomy" id="748857"/>
    <lineage>
        <taxon>Bacteria</taxon>
        <taxon>Pseudomonadati</taxon>
        <taxon>Verrucomicrobiota</taxon>
        <taxon>Verrucomicrobiia</taxon>
        <taxon>Verrucomicrobiales</taxon>
        <taxon>Verrucomicrobiaceae</taxon>
        <taxon>Roseimicrobium</taxon>
    </lineage>
</organism>
<dbReference type="RefSeq" id="WP_113959757.1">
    <property type="nucleotide sequence ID" value="NZ_QNRR01000006.1"/>
</dbReference>
<protein>
    <submittedName>
        <fullName evidence="2">Uncharacterized protein</fullName>
    </submittedName>
</protein>
<proteinExistence type="predicted"/>
<keyword evidence="1" id="KW-0732">Signal</keyword>
<dbReference type="AlphaFoldDB" id="A0A366HIV0"/>
<evidence type="ECO:0000256" key="1">
    <source>
        <dbReference type="SAM" id="SignalP"/>
    </source>
</evidence>
<dbReference type="OrthoDB" id="214825at2"/>
<evidence type="ECO:0000313" key="2">
    <source>
        <dbReference type="EMBL" id="RBP42641.1"/>
    </source>
</evidence>
<name>A0A366HIV0_9BACT</name>
<comment type="caution">
    <text evidence="2">The sequence shown here is derived from an EMBL/GenBank/DDBJ whole genome shotgun (WGS) entry which is preliminary data.</text>
</comment>
<feature type="signal peptide" evidence="1">
    <location>
        <begin position="1"/>
        <end position="26"/>
    </location>
</feature>
<reference evidence="2 3" key="1">
    <citation type="submission" date="2018-06" db="EMBL/GenBank/DDBJ databases">
        <title>Genomic Encyclopedia of Type Strains, Phase IV (KMG-IV): sequencing the most valuable type-strain genomes for metagenomic binning, comparative biology and taxonomic classification.</title>
        <authorList>
            <person name="Goeker M."/>
        </authorList>
    </citation>
    <scope>NUCLEOTIDE SEQUENCE [LARGE SCALE GENOMIC DNA]</scope>
    <source>
        <strain evidence="2 3">DSM 25532</strain>
    </source>
</reference>
<dbReference type="Proteomes" id="UP000253426">
    <property type="component" value="Unassembled WGS sequence"/>
</dbReference>